<dbReference type="PRINTS" id="PR00138">
    <property type="entry name" value="MATRIXIN"/>
</dbReference>
<dbReference type="Proteomes" id="UP001642483">
    <property type="component" value="Unassembled WGS sequence"/>
</dbReference>
<keyword evidence="1" id="KW-1133">Transmembrane helix</keyword>
<evidence type="ECO:0000313" key="3">
    <source>
        <dbReference type="Proteomes" id="UP001642483"/>
    </source>
</evidence>
<reference evidence="2 3" key="1">
    <citation type="submission" date="2024-02" db="EMBL/GenBank/DDBJ databases">
        <authorList>
            <person name="Daric V."/>
            <person name="Darras S."/>
        </authorList>
    </citation>
    <scope>NUCLEOTIDE SEQUENCE [LARGE SCALE GENOMIC DNA]</scope>
</reference>
<name>A0ABP0GAL6_CLALP</name>
<evidence type="ECO:0000313" key="2">
    <source>
        <dbReference type="EMBL" id="CAK8687689.1"/>
    </source>
</evidence>
<comment type="caution">
    <text evidence="2">The sequence shown here is derived from an EMBL/GenBank/DDBJ whole genome shotgun (WGS) entry which is preliminary data.</text>
</comment>
<organism evidence="2 3">
    <name type="scientific">Clavelina lepadiformis</name>
    <name type="common">Light-bulb sea squirt</name>
    <name type="synonym">Ascidia lepadiformis</name>
    <dbReference type="NCBI Taxonomy" id="159417"/>
    <lineage>
        <taxon>Eukaryota</taxon>
        <taxon>Metazoa</taxon>
        <taxon>Chordata</taxon>
        <taxon>Tunicata</taxon>
        <taxon>Ascidiacea</taxon>
        <taxon>Aplousobranchia</taxon>
        <taxon>Clavelinidae</taxon>
        <taxon>Clavelina</taxon>
    </lineage>
</organism>
<accession>A0ABP0GAL6</accession>
<keyword evidence="1" id="KW-0472">Membrane</keyword>
<dbReference type="EMBL" id="CAWYQH010000105">
    <property type="protein sequence ID" value="CAK8687689.1"/>
    <property type="molecule type" value="Genomic_DNA"/>
</dbReference>
<evidence type="ECO:0000256" key="1">
    <source>
        <dbReference type="SAM" id="Phobius"/>
    </source>
</evidence>
<dbReference type="InterPro" id="IPR021190">
    <property type="entry name" value="Pept_M10A"/>
</dbReference>
<protein>
    <submittedName>
        <fullName evidence="2">Uncharacterized protein</fullName>
    </submittedName>
</protein>
<feature type="transmembrane region" description="Helical" evidence="1">
    <location>
        <begin position="31"/>
        <end position="55"/>
    </location>
</feature>
<keyword evidence="3" id="KW-1185">Reference proteome</keyword>
<gene>
    <name evidence="2" type="ORF">CVLEPA_LOCUS19750</name>
</gene>
<proteinExistence type="predicted"/>
<sequence>MSEEEIHALHPTEHGDGCPLNGSGGVLAHGFYAGSGVAAVGCLFGLSLVGVLGMFPARVEIPHYTFVLSAHSFLHCLHAGHQFE</sequence>
<keyword evidence="1" id="KW-0812">Transmembrane</keyword>